<dbReference type="EMBL" id="MF459647">
    <property type="protein sequence ID" value="ASU03728.1"/>
    <property type="molecule type" value="Genomic_DNA"/>
</dbReference>
<evidence type="ECO:0000313" key="1">
    <source>
        <dbReference type="EMBL" id="ASU03728.1"/>
    </source>
</evidence>
<dbReference type="Proteomes" id="UP000222624">
    <property type="component" value="Genome"/>
</dbReference>
<protein>
    <submittedName>
        <fullName evidence="1">Uncharacterized protein</fullName>
    </submittedName>
</protein>
<organism evidence="1 2">
    <name type="scientific">Erwinia phage vB_EamM_Joad</name>
    <dbReference type="NCBI Taxonomy" id="2026081"/>
    <lineage>
        <taxon>Viruses</taxon>
        <taxon>Duplodnaviria</taxon>
        <taxon>Heunggongvirae</taxon>
        <taxon>Uroviricota</taxon>
        <taxon>Caudoviricetes</taxon>
        <taxon>Chimalliviridae</taxon>
        <taxon>Risingsunvirus</taxon>
        <taxon>Risingsunvirus risingsun</taxon>
    </lineage>
</organism>
<proteinExistence type="predicted"/>
<gene>
    <name evidence="1" type="ORF">JOAD_187</name>
</gene>
<name>A0A223LJ01_9CAUD</name>
<evidence type="ECO:0000313" key="2">
    <source>
        <dbReference type="Proteomes" id="UP000222624"/>
    </source>
</evidence>
<sequence length="314" mass="35700">MATEKPKMTNTPLELFEAFEELQSDIYAKYKGESVTPELLGQVEADFFDAINLWRYRPSLIPRTKGRLLSVKAAVSESGNGFTITPSDDLKTILEDLIRDLINESFRNKRAHHSRNHPMLESGHFRSQLNLFVKYDGRLIKPFLSTIERPDAENQHVQHLFIGFRKSFDRLFNTDEFEKEFPDLIRRAEQTGKATLAKPHVEIIVIKSAMGISPETLVNEHNLGEYTGPKLVLSGGATDVLHKLFWFGPQNVGDLPSKAGESELRELGYCQRMLVKNAPKDRDQCVIMLTTQGLLYAIKEYQAAKNLPPSVRKL</sequence>
<reference evidence="2" key="1">
    <citation type="submission" date="2017-07" db="EMBL/GenBank/DDBJ databases">
        <authorList>
            <person name="Bickmore M.X."/>
            <person name="Vaden K."/>
            <person name="Brady T.S."/>
            <person name="Tateoka O.B."/>
            <person name="Carter J.L."/>
            <person name="Pape J.A."/>
            <person name="Robinson D.M."/>
            <person name="Russell K.A."/>
            <person name="Staley L.A."/>
            <person name="Stettler J.M."/>
            <person name="Townsend M.H."/>
            <person name="Wienclaw T."/>
            <person name="Williamson T.L."/>
            <person name="Kruger J.L."/>
            <person name="Berg J.A."/>
            <person name="Sharma R."/>
            <person name="Payne A.M."/>
            <person name="Fajardo C.P."/>
            <person name="Breakwell D.P."/>
            <person name="Hope S."/>
            <person name="Grose J.H."/>
        </authorList>
    </citation>
    <scope>NUCLEOTIDE SEQUENCE [LARGE SCALE GENOMIC DNA]</scope>
</reference>
<accession>A0A223LJ01</accession>